<sequence length="74" mass="8470">MIIKMSVTLTKGFATWKEMVHNNADRGKKHGFRMIFAGTEAADDSKLHVIMEFQSPESLEAFKNDKELAQKRID</sequence>
<organism evidence="1">
    <name type="scientific">marine metagenome</name>
    <dbReference type="NCBI Taxonomy" id="408172"/>
    <lineage>
        <taxon>unclassified sequences</taxon>
        <taxon>metagenomes</taxon>
        <taxon>ecological metagenomes</taxon>
    </lineage>
</organism>
<dbReference type="EMBL" id="UINC01134719">
    <property type="protein sequence ID" value="SVD18431.1"/>
    <property type="molecule type" value="Genomic_DNA"/>
</dbReference>
<proteinExistence type="predicted"/>
<evidence type="ECO:0008006" key="2">
    <source>
        <dbReference type="Google" id="ProtNLM"/>
    </source>
</evidence>
<evidence type="ECO:0000313" key="1">
    <source>
        <dbReference type="EMBL" id="SVD18431.1"/>
    </source>
</evidence>
<protein>
    <recommendedName>
        <fullName evidence="2">ABM domain-containing protein</fullName>
    </recommendedName>
</protein>
<accession>A0A382TAQ9</accession>
<feature type="non-terminal residue" evidence="1">
    <location>
        <position position="74"/>
    </location>
</feature>
<dbReference type="AlphaFoldDB" id="A0A382TAQ9"/>
<name>A0A382TAQ9_9ZZZZ</name>
<reference evidence="1" key="1">
    <citation type="submission" date="2018-05" db="EMBL/GenBank/DDBJ databases">
        <authorList>
            <person name="Lanie J.A."/>
            <person name="Ng W.-L."/>
            <person name="Kazmierczak K.M."/>
            <person name="Andrzejewski T.M."/>
            <person name="Davidsen T.M."/>
            <person name="Wayne K.J."/>
            <person name="Tettelin H."/>
            <person name="Glass J.I."/>
            <person name="Rusch D."/>
            <person name="Podicherti R."/>
            <person name="Tsui H.-C.T."/>
            <person name="Winkler M.E."/>
        </authorList>
    </citation>
    <scope>NUCLEOTIDE SEQUENCE</scope>
</reference>
<gene>
    <name evidence="1" type="ORF">METZ01_LOCUS371285</name>
</gene>